<reference evidence="2" key="1">
    <citation type="journal article" date="2017" name="Nature">
        <title>The sunflower genome provides insights into oil metabolism, flowering and Asterid evolution.</title>
        <authorList>
            <person name="Badouin H."/>
            <person name="Gouzy J."/>
            <person name="Grassa C.J."/>
            <person name="Murat F."/>
            <person name="Staton S.E."/>
            <person name="Cottret L."/>
            <person name="Lelandais-Briere C."/>
            <person name="Owens G.L."/>
            <person name="Carrere S."/>
            <person name="Mayjonade B."/>
            <person name="Legrand L."/>
            <person name="Gill N."/>
            <person name="Kane N.C."/>
            <person name="Bowers J.E."/>
            <person name="Hubner S."/>
            <person name="Bellec A."/>
            <person name="Berard A."/>
            <person name="Berges H."/>
            <person name="Blanchet N."/>
            <person name="Boniface M.C."/>
            <person name="Brunel D."/>
            <person name="Catrice O."/>
            <person name="Chaidir N."/>
            <person name="Claudel C."/>
            <person name="Donnadieu C."/>
            <person name="Faraut T."/>
            <person name="Fievet G."/>
            <person name="Helmstetter N."/>
            <person name="King M."/>
            <person name="Knapp S.J."/>
            <person name="Lai Z."/>
            <person name="Le Paslier M.C."/>
            <person name="Lippi Y."/>
            <person name="Lorenzon L."/>
            <person name="Mandel J.R."/>
            <person name="Marage G."/>
            <person name="Marchand G."/>
            <person name="Marquand E."/>
            <person name="Bret-Mestries E."/>
            <person name="Morien E."/>
            <person name="Nambeesan S."/>
            <person name="Nguyen T."/>
            <person name="Pegot-Espagnet P."/>
            <person name="Pouilly N."/>
            <person name="Raftis F."/>
            <person name="Sallet E."/>
            <person name="Schiex T."/>
            <person name="Thomas J."/>
            <person name="Vandecasteele C."/>
            <person name="Vares D."/>
            <person name="Vear F."/>
            <person name="Vautrin S."/>
            <person name="Crespi M."/>
            <person name="Mangin B."/>
            <person name="Burke J.M."/>
            <person name="Salse J."/>
            <person name="Munos S."/>
            <person name="Vincourt P."/>
            <person name="Rieseberg L.H."/>
            <person name="Langlade N.B."/>
        </authorList>
    </citation>
    <scope>NUCLEOTIDE SEQUENCE</scope>
    <source>
        <tissue evidence="2">Leaves</tissue>
    </source>
</reference>
<dbReference type="GO" id="GO:0016504">
    <property type="term" value="F:peptidase activator activity"/>
    <property type="evidence" value="ECO:0007669"/>
    <property type="project" value="InterPro"/>
</dbReference>
<dbReference type="PANTHER" id="PTHR32170:SF3">
    <property type="entry name" value="PROTEASOME ACTIVATOR COMPLEX SUBUNIT 4"/>
    <property type="match status" value="1"/>
</dbReference>
<organism evidence="2 3">
    <name type="scientific">Helianthus annuus</name>
    <name type="common">Common sunflower</name>
    <dbReference type="NCBI Taxonomy" id="4232"/>
    <lineage>
        <taxon>Eukaryota</taxon>
        <taxon>Viridiplantae</taxon>
        <taxon>Streptophyta</taxon>
        <taxon>Embryophyta</taxon>
        <taxon>Tracheophyta</taxon>
        <taxon>Spermatophyta</taxon>
        <taxon>Magnoliopsida</taxon>
        <taxon>eudicotyledons</taxon>
        <taxon>Gunneridae</taxon>
        <taxon>Pentapetalae</taxon>
        <taxon>asterids</taxon>
        <taxon>campanulids</taxon>
        <taxon>Asterales</taxon>
        <taxon>Asteraceae</taxon>
        <taxon>Asteroideae</taxon>
        <taxon>Heliantheae alliance</taxon>
        <taxon>Heliantheae</taxon>
        <taxon>Helianthus</taxon>
    </lineage>
</organism>
<reference evidence="2" key="2">
    <citation type="submission" date="2020-06" db="EMBL/GenBank/DDBJ databases">
        <title>Helianthus annuus Genome sequencing and assembly Release 2.</title>
        <authorList>
            <person name="Gouzy J."/>
            <person name="Langlade N."/>
            <person name="Munos S."/>
        </authorList>
    </citation>
    <scope>NUCLEOTIDE SEQUENCE</scope>
    <source>
        <tissue evidence="2">Leaves</tissue>
    </source>
</reference>
<gene>
    <name evidence="2" type="ORF">HanXRQr2_Chr13g0593721</name>
</gene>
<keyword evidence="1" id="KW-0732">Signal</keyword>
<feature type="chain" id="PRO_5039888049" description="Armadillo-type fold protein" evidence="1">
    <location>
        <begin position="23"/>
        <end position="67"/>
    </location>
</feature>
<evidence type="ECO:0000313" key="3">
    <source>
        <dbReference type="Proteomes" id="UP000215914"/>
    </source>
</evidence>
<dbReference type="AlphaFoldDB" id="A0A9K3EHP2"/>
<proteinExistence type="predicted"/>
<evidence type="ECO:0000256" key="1">
    <source>
        <dbReference type="SAM" id="SignalP"/>
    </source>
</evidence>
<dbReference type="GO" id="GO:0070628">
    <property type="term" value="F:proteasome binding"/>
    <property type="evidence" value="ECO:0007669"/>
    <property type="project" value="InterPro"/>
</dbReference>
<dbReference type="EMBL" id="MNCJ02000328">
    <property type="protein sequence ID" value="KAF5773881.1"/>
    <property type="molecule type" value="Genomic_DNA"/>
</dbReference>
<name>A0A9K3EHP2_HELAN</name>
<keyword evidence="3" id="KW-1185">Reference proteome</keyword>
<feature type="signal peptide" evidence="1">
    <location>
        <begin position="1"/>
        <end position="22"/>
    </location>
</feature>
<evidence type="ECO:0000313" key="2">
    <source>
        <dbReference type="EMBL" id="KAF5773881.1"/>
    </source>
</evidence>
<accession>A0A9K3EHP2</accession>
<evidence type="ECO:0008006" key="4">
    <source>
        <dbReference type="Google" id="ProtNLM"/>
    </source>
</evidence>
<dbReference type="InterPro" id="IPR035309">
    <property type="entry name" value="PSME4"/>
</dbReference>
<dbReference type="Proteomes" id="UP000215914">
    <property type="component" value="Unassembled WGS sequence"/>
</dbReference>
<dbReference type="PANTHER" id="PTHR32170">
    <property type="entry name" value="PROTEASOME ACTIVATOR COMPLEX SUBUNIT 4"/>
    <property type="match status" value="1"/>
</dbReference>
<comment type="caution">
    <text evidence="2">The sequence shown here is derived from an EMBL/GenBank/DDBJ whole genome shotgun (WGS) entry which is preliminary data.</text>
</comment>
<protein>
    <recommendedName>
        <fullName evidence="4">Armadillo-type fold protein</fullName>
    </recommendedName>
</protein>
<dbReference type="Gramene" id="mRNA:HanXRQr2_Chr13g0593721">
    <property type="protein sequence ID" value="mRNA:HanXRQr2_Chr13g0593721"/>
    <property type="gene ID" value="HanXRQr2_Chr13g0593721"/>
</dbReference>
<sequence length="67" mass="7545">MKSGRSAFLLDVLVGFLYPVISLQETSNKDLSILAKAAFELLKWRIFTNDYLRKAVSILLSLAEDPN</sequence>